<proteinExistence type="predicted"/>
<reference evidence="2" key="1">
    <citation type="submission" date="2021-02" db="EMBL/GenBank/DDBJ databases">
        <authorList>
            <person name="Dougan E. K."/>
            <person name="Rhodes N."/>
            <person name="Thang M."/>
            <person name="Chan C."/>
        </authorList>
    </citation>
    <scope>NUCLEOTIDE SEQUENCE</scope>
</reference>
<protein>
    <submittedName>
        <fullName evidence="2">Uncharacterized protein</fullName>
    </submittedName>
</protein>
<evidence type="ECO:0000256" key="1">
    <source>
        <dbReference type="SAM" id="MobiDB-lite"/>
    </source>
</evidence>
<gene>
    <name evidence="2" type="ORF">PGLA1383_LOCUS10367</name>
</gene>
<evidence type="ECO:0000313" key="3">
    <source>
        <dbReference type="Proteomes" id="UP000654075"/>
    </source>
</evidence>
<name>A0A813DZ65_POLGL</name>
<dbReference type="AlphaFoldDB" id="A0A813DZ65"/>
<comment type="caution">
    <text evidence="2">The sequence shown here is derived from an EMBL/GenBank/DDBJ whole genome shotgun (WGS) entry which is preliminary data.</text>
</comment>
<keyword evidence="3" id="KW-1185">Reference proteome</keyword>
<sequence>MRPRLASVGRTISCSVVALGSTTTDDNNNSNNCNNNDNIDNNNNNKTKTREQLASLLRVELGNWQPHLRLVAAVLSNLAKRELPNTAALVSQFMSGKTHPSRGVWLQRGSQCLQAWRPVAACSGPFERHVTAQGGTRNHQPPIVAGPSEQHD</sequence>
<organism evidence="2 3">
    <name type="scientific">Polarella glacialis</name>
    <name type="common">Dinoflagellate</name>
    <dbReference type="NCBI Taxonomy" id="89957"/>
    <lineage>
        <taxon>Eukaryota</taxon>
        <taxon>Sar</taxon>
        <taxon>Alveolata</taxon>
        <taxon>Dinophyceae</taxon>
        <taxon>Suessiales</taxon>
        <taxon>Suessiaceae</taxon>
        <taxon>Polarella</taxon>
    </lineage>
</organism>
<dbReference type="EMBL" id="CAJNNV010005139">
    <property type="protein sequence ID" value="CAE8591701.1"/>
    <property type="molecule type" value="Genomic_DNA"/>
</dbReference>
<dbReference type="Proteomes" id="UP000654075">
    <property type="component" value="Unassembled WGS sequence"/>
</dbReference>
<feature type="region of interest" description="Disordered" evidence="1">
    <location>
        <begin position="131"/>
        <end position="152"/>
    </location>
</feature>
<evidence type="ECO:0000313" key="2">
    <source>
        <dbReference type="EMBL" id="CAE8591701.1"/>
    </source>
</evidence>
<feature type="region of interest" description="Disordered" evidence="1">
    <location>
        <begin position="20"/>
        <end position="46"/>
    </location>
</feature>
<accession>A0A813DZ65</accession>
<feature type="compositionally biased region" description="Low complexity" evidence="1">
    <location>
        <begin position="25"/>
        <end position="45"/>
    </location>
</feature>